<evidence type="ECO:0000256" key="1">
    <source>
        <dbReference type="SAM" id="MobiDB-lite"/>
    </source>
</evidence>
<name>B4H4B3_DROPE</name>
<dbReference type="Proteomes" id="UP000008744">
    <property type="component" value="Unassembled WGS sequence"/>
</dbReference>
<gene>
    <name evidence="2" type="primary">Dper\GL20843</name>
    <name evidence="2" type="ORF">Dper_GL20843</name>
</gene>
<reference evidence="2 3" key="1">
    <citation type="journal article" date="2007" name="Nature">
        <title>Evolution of genes and genomes on the Drosophila phylogeny.</title>
        <authorList>
            <consortium name="Drosophila 12 Genomes Consortium"/>
            <person name="Clark A.G."/>
            <person name="Eisen M.B."/>
            <person name="Smith D.R."/>
            <person name="Bergman C.M."/>
            <person name="Oliver B."/>
            <person name="Markow T.A."/>
            <person name="Kaufman T.C."/>
            <person name="Kellis M."/>
            <person name="Gelbart W."/>
            <person name="Iyer V.N."/>
            <person name="Pollard D.A."/>
            <person name="Sackton T.B."/>
            <person name="Larracuente A.M."/>
            <person name="Singh N.D."/>
            <person name="Abad J.P."/>
            <person name="Abt D.N."/>
            <person name="Adryan B."/>
            <person name="Aguade M."/>
            <person name="Akashi H."/>
            <person name="Anderson W.W."/>
            <person name="Aquadro C.F."/>
            <person name="Ardell D.H."/>
            <person name="Arguello R."/>
            <person name="Artieri C.G."/>
            <person name="Barbash D.A."/>
            <person name="Barker D."/>
            <person name="Barsanti P."/>
            <person name="Batterham P."/>
            <person name="Batzoglou S."/>
            <person name="Begun D."/>
            <person name="Bhutkar A."/>
            <person name="Blanco E."/>
            <person name="Bosak S.A."/>
            <person name="Bradley R.K."/>
            <person name="Brand A.D."/>
            <person name="Brent M.R."/>
            <person name="Brooks A.N."/>
            <person name="Brown R.H."/>
            <person name="Butlin R.K."/>
            <person name="Caggese C."/>
            <person name="Calvi B.R."/>
            <person name="Bernardo de Carvalho A."/>
            <person name="Caspi A."/>
            <person name="Castrezana S."/>
            <person name="Celniker S.E."/>
            <person name="Chang J.L."/>
            <person name="Chapple C."/>
            <person name="Chatterji S."/>
            <person name="Chinwalla A."/>
            <person name="Civetta A."/>
            <person name="Clifton S.W."/>
            <person name="Comeron J.M."/>
            <person name="Costello J.C."/>
            <person name="Coyne J.A."/>
            <person name="Daub J."/>
            <person name="David R.G."/>
            <person name="Delcher A.L."/>
            <person name="Delehaunty K."/>
            <person name="Do C.B."/>
            <person name="Ebling H."/>
            <person name="Edwards K."/>
            <person name="Eickbush T."/>
            <person name="Evans J.D."/>
            <person name="Filipski A."/>
            <person name="Findeiss S."/>
            <person name="Freyhult E."/>
            <person name="Fulton L."/>
            <person name="Fulton R."/>
            <person name="Garcia A.C."/>
            <person name="Gardiner A."/>
            <person name="Garfield D.A."/>
            <person name="Garvin B.E."/>
            <person name="Gibson G."/>
            <person name="Gilbert D."/>
            <person name="Gnerre S."/>
            <person name="Godfrey J."/>
            <person name="Good R."/>
            <person name="Gotea V."/>
            <person name="Gravely B."/>
            <person name="Greenberg A.J."/>
            <person name="Griffiths-Jones S."/>
            <person name="Gross S."/>
            <person name="Guigo R."/>
            <person name="Gustafson E.A."/>
            <person name="Haerty W."/>
            <person name="Hahn M.W."/>
            <person name="Halligan D.L."/>
            <person name="Halpern A.L."/>
            <person name="Halter G.M."/>
            <person name="Han M.V."/>
            <person name="Heger A."/>
            <person name="Hillier L."/>
            <person name="Hinrichs A.S."/>
            <person name="Holmes I."/>
            <person name="Hoskins R.A."/>
            <person name="Hubisz M.J."/>
            <person name="Hultmark D."/>
            <person name="Huntley M.A."/>
            <person name="Jaffe D.B."/>
            <person name="Jagadeeshan S."/>
            <person name="Jeck W.R."/>
            <person name="Johnson J."/>
            <person name="Jones C.D."/>
            <person name="Jordan W.C."/>
            <person name="Karpen G.H."/>
            <person name="Kataoka E."/>
            <person name="Keightley P.D."/>
            <person name="Kheradpour P."/>
            <person name="Kirkness E.F."/>
            <person name="Koerich L.B."/>
            <person name="Kristiansen K."/>
            <person name="Kudrna D."/>
            <person name="Kulathinal R.J."/>
            <person name="Kumar S."/>
            <person name="Kwok R."/>
            <person name="Lander E."/>
            <person name="Langley C.H."/>
            <person name="Lapoint R."/>
            <person name="Lazzaro B.P."/>
            <person name="Lee S.J."/>
            <person name="Levesque L."/>
            <person name="Li R."/>
            <person name="Lin C.F."/>
            <person name="Lin M.F."/>
            <person name="Lindblad-Toh K."/>
            <person name="Llopart A."/>
            <person name="Long M."/>
            <person name="Low L."/>
            <person name="Lozovsky E."/>
            <person name="Lu J."/>
            <person name="Luo M."/>
            <person name="Machado C.A."/>
            <person name="Makalowski W."/>
            <person name="Marzo M."/>
            <person name="Matsuda M."/>
            <person name="Matzkin L."/>
            <person name="McAllister B."/>
            <person name="McBride C.S."/>
            <person name="McKernan B."/>
            <person name="McKernan K."/>
            <person name="Mendez-Lago M."/>
            <person name="Minx P."/>
            <person name="Mollenhauer M.U."/>
            <person name="Montooth K."/>
            <person name="Mount S.M."/>
            <person name="Mu X."/>
            <person name="Myers E."/>
            <person name="Negre B."/>
            <person name="Newfeld S."/>
            <person name="Nielsen R."/>
            <person name="Noor M.A."/>
            <person name="O'Grady P."/>
            <person name="Pachter L."/>
            <person name="Papaceit M."/>
            <person name="Parisi M.J."/>
            <person name="Parisi M."/>
            <person name="Parts L."/>
            <person name="Pedersen J.S."/>
            <person name="Pesole G."/>
            <person name="Phillippy A.M."/>
            <person name="Ponting C.P."/>
            <person name="Pop M."/>
            <person name="Porcelli D."/>
            <person name="Powell J.R."/>
            <person name="Prohaska S."/>
            <person name="Pruitt K."/>
            <person name="Puig M."/>
            <person name="Quesneville H."/>
            <person name="Ram K.R."/>
            <person name="Rand D."/>
            <person name="Rasmussen M.D."/>
            <person name="Reed L.K."/>
            <person name="Reenan R."/>
            <person name="Reily A."/>
            <person name="Remington K.A."/>
            <person name="Rieger T.T."/>
            <person name="Ritchie M.G."/>
            <person name="Robin C."/>
            <person name="Rogers Y.H."/>
            <person name="Rohde C."/>
            <person name="Rozas J."/>
            <person name="Rubenfield M.J."/>
            <person name="Ruiz A."/>
            <person name="Russo S."/>
            <person name="Salzberg S.L."/>
            <person name="Sanchez-Gracia A."/>
            <person name="Saranga D.J."/>
            <person name="Sato H."/>
            <person name="Schaeffer S.W."/>
            <person name="Schatz M.C."/>
            <person name="Schlenke T."/>
            <person name="Schwartz R."/>
            <person name="Segarra C."/>
            <person name="Singh R.S."/>
            <person name="Sirot L."/>
            <person name="Sirota M."/>
            <person name="Sisneros N.B."/>
            <person name="Smith C.D."/>
            <person name="Smith T.F."/>
            <person name="Spieth J."/>
            <person name="Stage D.E."/>
            <person name="Stark A."/>
            <person name="Stephan W."/>
            <person name="Strausberg R.L."/>
            <person name="Strempel S."/>
            <person name="Sturgill D."/>
            <person name="Sutton G."/>
            <person name="Sutton G.G."/>
            <person name="Tao W."/>
            <person name="Teichmann S."/>
            <person name="Tobari Y.N."/>
            <person name="Tomimura Y."/>
            <person name="Tsolas J.M."/>
            <person name="Valente V.L."/>
            <person name="Venter E."/>
            <person name="Venter J.C."/>
            <person name="Vicario S."/>
            <person name="Vieira F.G."/>
            <person name="Vilella A.J."/>
            <person name="Villasante A."/>
            <person name="Walenz B."/>
            <person name="Wang J."/>
            <person name="Wasserman M."/>
            <person name="Watts T."/>
            <person name="Wilson D."/>
            <person name="Wilson R.K."/>
            <person name="Wing R.A."/>
            <person name="Wolfner M.F."/>
            <person name="Wong A."/>
            <person name="Wong G.K."/>
            <person name="Wu C.I."/>
            <person name="Wu G."/>
            <person name="Yamamoto D."/>
            <person name="Yang H.P."/>
            <person name="Yang S.P."/>
            <person name="Yorke J.A."/>
            <person name="Yoshida K."/>
            <person name="Zdobnov E."/>
            <person name="Zhang P."/>
            <person name="Zhang Y."/>
            <person name="Zimin A.V."/>
            <person name="Baldwin J."/>
            <person name="Abdouelleil A."/>
            <person name="Abdulkadir J."/>
            <person name="Abebe A."/>
            <person name="Abera B."/>
            <person name="Abreu J."/>
            <person name="Acer S.C."/>
            <person name="Aftuck L."/>
            <person name="Alexander A."/>
            <person name="An P."/>
            <person name="Anderson E."/>
            <person name="Anderson S."/>
            <person name="Arachi H."/>
            <person name="Azer M."/>
            <person name="Bachantsang P."/>
            <person name="Barry A."/>
            <person name="Bayul T."/>
            <person name="Berlin A."/>
            <person name="Bessette D."/>
            <person name="Bloom T."/>
            <person name="Blye J."/>
            <person name="Boguslavskiy L."/>
            <person name="Bonnet C."/>
            <person name="Boukhgalter B."/>
            <person name="Bourzgui I."/>
            <person name="Brown A."/>
            <person name="Cahill P."/>
            <person name="Channer S."/>
            <person name="Cheshatsang Y."/>
            <person name="Chuda L."/>
            <person name="Citroen M."/>
            <person name="Collymore A."/>
            <person name="Cooke P."/>
            <person name="Costello M."/>
            <person name="D'Aco K."/>
            <person name="Daza R."/>
            <person name="De Haan G."/>
            <person name="DeGray S."/>
            <person name="DeMaso C."/>
            <person name="Dhargay N."/>
            <person name="Dooley K."/>
            <person name="Dooley E."/>
            <person name="Doricent M."/>
            <person name="Dorje P."/>
            <person name="Dorjee K."/>
            <person name="Dupes A."/>
            <person name="Elong R."/>
            <person name="Falk J."/>
            <person name="Farina A."/>
            <person name="Faro S."/>
            <person name="Ferguson D."/>
            <person name="Fisher S."/>
            <person name="Foley C.D."/>
            <person name="Franke A."/>
            <person name="Friedrich D."/>
            <person name="Gadbois L."/>
            <person name="Gearin G."/>
            <person name="Gearin C.R."/>
            <person name="Giannoukos G."/>
            <person name="Goode T."/>
            <person name="Graham J."/>
            <person name="Grandbois E."/>
            <person name="Grewal S."/>
            <person name="Gyaltsen K."/>
            <person name="Hafez N."/>
            <person name="Hagos B."/>
            <person name="Hall J."/>
            <person name="Henson C."/>
            <person name="Hollinger A."/>
            <person name="Honan T."/>
            <person name="Huard M.D."/>
            <person name="Hughes L."/>
            <person name="Hurhula B."/>
            <person name="Husby M.E."/>
            <person name="Kamat A."/>
            <person name="Kanga B."/>
            <person name="Kashin S."/>
            <person name="Khazanovich D."/>
            <person name="Kisner P."/>
            <person name="Lance K."/>
            <person name="Lara M."/>
            <person name="Lee W."/>
            <person name="Lennon N."/>
            <person name="Letendre F."/>
            <person name="LeVine R."/>
            <person name="Lipovsky A."/>
            <person name="Liu X."/>
            <person name="Liu J."/>
            <person name="Liu S."/>
            <person name="Lokyitsang T."/>
            <person name="Lokyitsang Y."/>
            <person name="Lubonja R."/>
            <person name="Lui A."/>
            <person name="MacDonald P."/>
            <person name="Magnisalis V."/>
            <person name="Maru K."/>
            <person name="Matthews C."/>
            <person name="McCusker W."/>
            <person name="McDonough S."/>
            <person name="Mehta T."/>
            <person name="Meldrim J."/>
            <person name="Meneus L."/>
            <person name="Mihai O."/>
            <person name="Mihalev A."/>
            <person name="Mihova T."/>
            <person name="Mittelman R."/>
            <person name="Mlenga V."/>
            <person name="Montmayeur A."/>
            <person name="Mulrain L."/>
            <person name="Navidi A."/>
            <person name="Naylor J."/>
            <person name="Negash T."/>
            <person name="Nguyen T."/>
            <person name="Nguyen N."/>
            <person name="Nicol R."/>
            <person name="Norbu C."/>
            <person name="Norbu N."/>
            <person name="Novod N."/>
            <person name="O'Neill B."/>
            <person name="Osman S."/>
            <person name="Markiewicz E."/>
            <person name="Oyono O.L."/>
            <person name="Patti C."/>
            <person name="Phunkhang P."/>
            <person name="Pierre F."/>
            <person name="Priest M."/>
            <person name="Raghuraman S."/>
            <person name="Rege F."/>
            <person name="Reyes R."/>
            <person name="Rise C."/>
            <person name="Rogov P."/>
            <person name="Ross K."/>
            <person name="Ryan E."/>
            <person name="Settipalli S."/>
            <person name="Shea T."/>
            <person name="Sherpa N."/>
            <person name="Shi L."/>
            <person name="Shih D."/>
            <person name="Sparrow T."/>
            <person name="Spaulding J."/>
            <person name="Stalker J."/>
            <person name="Stange-Thomann N."/>
            <person name="Stavropoulos S."/>
            <person name="Stone C."/>
            <person name="Strader C."/>
            <person name="Tesfaye S."/>
            <person name="Thomson T."/>
            <person name="Thoulutsang Y."/>
            <person name="Thoulutsang D."/>
            <person name="Topham K."/>
            <person name="Topping I."/>
            <person name="Tsamla T."/>
            <person name="Vassiliev H."/>
            <person name="Vo A."/>
            <person name="Wangchuk T."/>
            <person name="Wangdi T."/>
            <person name="Weiand M."/>
            <person name="Wilkinson J."/>
            <person name="Wilson A."/>
            <person name="Yadav S."/>
            <person name="Young G."/>
            <person name="Yu Q."/>
            <person name="Zembek L."/>
            <person name="Zhong D."/>
            <person name="Zimmer A."/>
            <person name="Zwirko Z."/>
            <person name="Jaffe D.B."/>
            <person name="Alvarez P."/>
            <person name="Brockman W."/>
            <person name="Butler J."/>
            <person name="Chin C."/>
            <person name="Gnerre S."/>
            <person name="Grabherr M."/>
            <person name="Kleber M."/>
            <person name="Mauceli E."/>
            <person name="MacCallum I."/>
        </authorList>
    </citation>
    <scope>NUCLEOTIDE SEQUENCE [LARGE SCALE GENOMIC DNA]</scope>
    <source>
        <strain evidence="3">MSH-3 / Tucson 14011-0111.49</strain>
    </source>
</reference>
<evidence type="ECO:0000313" key="2">
    <source>
        <dbReference type="EMBL" id="EDW31228.1"/>
    </source>
</evidence>
<feature type="region of interest" description="Disordered" evidence="1">
    <location>
        <begin position="167"/>
        <end position="190"/>
    </location>
</feature>
<keyword evidence="3" id="KW-1185">Reference proteome</keyword>
<sequence length="245" mass="27437">MGIEIKCSCFNDADADAVAVAVALAHIQGWAADGLRMGCGWEWGPGLSKSENMPQMLLWWAWVWAWHCPGGSPAPSSWWAPAICNSNSNNNLQHGAFCLFGRFNGSCRCLFWCNEIKKQKSFYRSQLFLSSTDDDHDDDAVADHDDDVDVDMPLERLSKVNLENLNLNLNPKQNPNPSPNSNSNSSSNLNLNPVARNLRLRARDLWPEISLNCRGSEELHLEPWLRVGFRFRPPPDSLQTATGVQ</sequence>
<evidence type="ECO:0000313" key="3">
    <source>
        <dbReference type="Proteomes" id="UP000008744"/>
    </source>
</evidence>
<proteinExistence type="predicted"/>
<accession>B4H4B3</accession>
<dbReference type="HOGENOM" id="CLU_1134590_0_0_1"/>
<dbReference type="EMBL" id="CH479208">
    <property type="protein sequence ID" value="EDW31228.1"/>
    <property type="molecule type" value="Genomic_DNA"/>
</dbReference>
<dbReference type="AlphaFoldDB" id="B4H4B3"/>
<protein>
    <submittedName>
        <fullName evidence="2">GL20843</fullName>
    </submittedName>
</protein>
<organism evidence="3">
    <name type="scientific">Drosophila persimilis</name>
    <name type="common">Fruit fly</name>
    <dbReference type="NCBI Taxonomy" id="7234"/>
    <lineage>
        <taxon>Eukaryota</taxon>
        <taxon>Metazoa</taxon>
        <taxon>Ecdysozoa</taxon>
        <taxon>Arthropoda</taxon>
        <taxon>Hexapoda</taxon>
        <taxon>Insecta</taxon>
        <taxon>Pterygota</taxon>
        <taxon>Neoptera</taxon>
        <taxon>Endopterygota</taxon>
        <taxon>Diptera</taxon>
        <taxon>Brachycera</taxon>
        <taxon>Muscomorpha</taxon>
        <taxon>Ephydroidea</taxon>
        <taxon>Drosophilidae</taxon>
        <taxon>Drosophila</taxon>
        <taxon>Sophophora</taxon>
    </lineage>
</organism>